<dbReference type="HOGENOM" id="CLU_024920_5_0_5"/>
<dbReference type="AlphaFoldDB" id="A3VF58"/>
<sequence>MHHDHAAFALPAPEPLTTVRLFDFDVVSESGDRVVDHLLAPGRRRVHFVNAHCINLAARDLSYARALRSADVVLPDGAGIELAFRAVGHRMAENLNGTDFGPRLLAEAAGRGKSVFLFGGRPGTADAAAARLARDIPGLVIAGTRDGYEGARDTEAAIRAINASGADILMVAMGVPLQDQWIADHGDDLTPPLTLGVGALFDFLAGNVSRAPRLLRKVRGEWLWRLAVEPRRMFRRYVIGNPEFLFRTLGLIAPHTIAKRAFDLLVAGAVILALSPLFALTALAIKADTRGPVFFRQTRVGRNGQPFSMLKFRSMAVDAEARRDALLATSDRSGVCFKSRTDPRVTRVGRLLRRYSIDELPQVFNVLTGDMSIVGPRPALPNEVAAYPPRALGRLAVKPGLTGVWQVSGRAEIGFDKMVDMDIAYARTRSVLLDAVLLALTFRAVLTGRGAY</sequence>
<dbReference type="Pfam" id="PF03808">
    <property type="entry name" value="Glyco_tran_WecG"/>
    <property type="match status" value="1"/>
</dbReference>
<dbReference type="STRING" id="314271.RB2654_10763"/>
<evidence type="ECO:0000259" key="3">
    <source>
        <dbReference type="Pfam" id="PF02397"/>
    </source>
</evidence>
<feature type="domain" description="Bacterial sugar transferase" evidence="3">
    <location>
        <begin position="259"/>
        <end position="446"/>
    </location>
</feature>
<dbReference type="eggNOG" id="COG1922">
    <property type="taxonomic scope" value="Bacteria"/>
</dbReference>
<dbReference type="PANTHER" id="PTHR30576:SF10">
    <property type="entry name" value="SLL5057 PROTEIN"/>
    <property type="match status" value="1"/>
</dbReference>
<name>A3VF58_9RHOB</name>
<evidence type="ECO:0000313" key="5">
    <source>
        <dbReference type="Proteomes" id="UP000002931"/>
    </source>
</evidence>
<reference evidence="4 5" key="1">
    <citation type="journal article" date="2010" name="J. Bacteriol.">
        <title>Genome sequences of Pelagibaca bermudensis HTCC2601T and Maritimibacter alkaliphilus HTCC2654T, the type strains of two marine Roseobacter genera.</title>
        <authorList>
            <person name="Thrash J.C."/>
            <person name="Cho J.C."/>
            <person name="Ferriera S."/>
            <person name="Johnson J."/>
            <person name="Vergin K.L."/>
            <person name="Giovannoni S.J."/>
        </authorList>
    </citation>
    <scope>NUCLEOTIDE SEQUENCE [LARGE SCALE GENOMIC DNA]</scope>
    <source>
        <strain evidence="4 5">HTCC2654</strain>
    </source>
</reference>
<keyword evidence="4" id="KW-0808">Transferase</keyword>
<dbReference type="Pfam" id="PF02397">
    <property type="entry name" value="Bac_transf"/>
    <property type="match status" value="1"/>
</dbReference>
<dbReference type="EMBL" id="AAMT01000006">
    <property type="protein sequence ID" value="EAQ12973.1"/>
    <property type="molecule type" value="Genomic_DNA"/>
</dbReference>
<comment type="similarity">
    <text evidence="1">Belongs to the bacterial sugar transferase family.</text>
</comment>
<evidence type="ECO:0000256" key="2">
    <source>
        <dbReference type="ARBA" id="ARBA00023169"/>
    </source>
</evidence>
<organism evidence="4 5">
    <name type="scientific">Maritimibacter alkaliphilus HTCC2654</name>
    <dbReference type="NCBI Taxonomy" id="314271"/>
    <lineage>
        <taxon>Bacteria</taxon>
        <taxon>Pseudomonadati</taxon>
        <taxon>Pseudomonadota</taxon>
        <taxon>Alphaproteobacteria</taxon>
        <taxon>Rhodobacterales</taxon>
        <taxon>Roseobacteraceae</taxon>
        <taxon>Maritimibacter</taxon>
    </lineage>
</organism>
<dbReference type="eggNOG" id="COG2148">
    <property type="taxonomic scope" value="Bacteria"/>
</dbReference>
<accession>A3VF58</accession>
<evidence type="ECO:0000256" key="1">
    <source>
        <dbReference type="ARBA" id="ARBA00006464"/>
    </source>
</evidence>
<dbReference type="Proteomes" id="UP000002931">
    <property type="component" value="Unassembled WGS sequence"/>
</dbReference>
<dbReference type="GO" id="GO:0016780">
    <property type="term" value="F:phosphotransferase activity, for other substituted phosphate groups"/>
    <property type="evidence" value="ECO:0007669"/>
    <property type="project" value="TreeGrafter"/>
</dbReference>
<dbReference type="InterPro" id="IPR004629">
    <property type="entry name" value="WecG_TagA_CpsF"/>
</dbReference>
<dbReference type="OrthoDB" id="9808602at2"/>
<protein>
    <submittedName>
        <fullName evidence="4">Undecaprenyl-phosphate galactosephosphotransferase</fullName>
    </submittedName>
</protein>
<dbReference type="NCBIfam" id="TIGR00696">
    <property type="entry name" value="wecG_tagA_cpsF"/>
    <property type="match status" value="1"/>
</dbReference>
<dbReference type="GO" id="GO:0000271">
    <property type="term" value="P:polysaccharide biosynthetic process"/>
    <property type="evidence" value="ECO:0007669"/>
    <property type="project" value="UniProtKB-KW"/>
</dbReference>
<dbReference type="CDD" id="cd06533">
    <property type="entry name" value="Glyco_transf_WecG_TagA"/>
    <property type="match status" value="1"/>
</dbReference>
<comment type="caution">
    <text evidence="4">The sequence shown here is derived from an EMBL/GenBank/DDBJ whole genome shotgun (WGS) entry which is preliminary data.</text>
</comment>
<keyword evidence="5" id="KW-1185">Reference proteome</keyword>
<dbReference type="RefSeq" id="WP_008331390.1">
    <property type="nucleotide sequence ID" value="NZ_CH902578.1"/>
</dbReference>
<proteinExistence type="inferred from homology"/>
<keyword evidence="2" id="KW-0270">Exopolysaccharide synthesis</keyword>
<evidence type="ECO:0000313" key="4">
    <source>
        <dbReference type="EMBL" id="EAQ12973.1"/>
    </source>
</evidence>
<dbReference type="PANTHER" id="PTHR30576">
    <property type="entry name" value="COLANIC BIOSYNTHESIS UDP-GLUCOSE LIPID CARRIER TRANSFERASE"/>
    <property type="match status" value="1"/>
</dbReference>
<dbReference type="InterPro" id="IPR003362">
    <property type="entry name" value="Bact_transf"/>
</dbReference>
<gene>
    <name evidence="4" type="ORF">RB2654_10763</name>
</gene>